<feature type="compositionally biased region" description="Polar residues" evidence="1">
    <location>
        <begin position="19"/>
        <end position="28"/>
    </location>
</feature>
<accession>A0A2U3E078</accession>
<evidence type="ECO:0000313" key="3">
    <source>
        <dbReference type="EMBL" id="PWI67918.1"/>
    </source>
</evidence>
<name>A0A2U3E078_PURLI</name>
<organism evidence="3 4">
    <name type="scientific">Purpureocillium lilacinum</name>
    <name type="common">Paecilomyces lilacinus</name>
    <dbReference type="NCBI Taxonomy" id="33203"/>
    <lineage>
        <taxon>Eukaryota</taxon>
        <taxon>Fungi</taxon>
        <taxon>Dikarya</taxon>
        <taxon>Ascomycota</taxon>
        <taxon>Pezizomycotina</taxon>
        <taxon>Sordariomycetes</taxon>
        <taxon>Hypocreomycetidae</taxon>
        <taxon>Hypocreales</taxon>
        <taxon>Ophiocordycipitaceae</taxon>
        <taxon>Purpureocillium</taxon>
    </lineage>
</organism>
<feature type="transmembrane region" description="Helical" evidence="2">
    <location>
        <begin position="310"/>
        <end position="333"/>
    </location>
</feature>
<keyword evidence="2" id="KW-0472">Membrane</keyword>
<feature type="compositionally biased region" description="Basic residues" evidence="1">
    <location>
        <begin position="29"/>
        <end position="38"/>
    </location>
</feature>
<evidence type="ECO:0000256" key="1">
    <source>
        <dbReference type="SAM" id="MobiDB-lite"/>
    </source>
</evidence>
<gene>
    <name evidence="3" type="ORF">PCL_02319</name>
</gene>
<reference evidence="3 4" key="1">
    <citation type="journal article" date="2016" name="Front. Microbiol.">
        <title>Genome and transcriptome sequences reveal the specific parasitism of the nematophagous Purpureocillium lilacinum 36-1.</title>
        <authorList>
            <person name="Xie J."/>
            <person name="Li S."/>
            <person name="Mo C."/>
            <person name="Xiao X."/>
            <person name="Peng D."/>
            <person name="Wang G."/>
            <person name="Xiao Y."/>
        </authorList>
    </citation>
    <scope>NUCLEOTIDE SEQUENCE [LARGE SCALE GENOMIC DNA]</scope>
    <source>
        <strain evidence="3 4">36-1</strain>
    </source>
</reference>
<protein>
    <submittedName>
        <fullName evidence="3">Uncharacterized protein</fullName>
    </submittedName>
</protein>
<evidence type="ECO:0000256" key="2">
    <source>
        <dbReference type="SAM" id="Phobius"/>
    </source>
</evidence>
<comment type="caution">
    <text evidence="3">The sequence shown here is derived from an EMBL/GenBank/DDBJ whole genome shotgun (WGS) entry which is preliminary data.</text>
</comment>
<dbReference type="EMBL" id="LCWV01000016">
    <property type="protein sequence ID" value="PWI67918.1"/>
    <property type="molecule type" value="Genomic_DNA"/>
</dbReference>
<proteinExistence type="predicted"/>
<feature type="region of interest" description="Disordered" evidence="1">
    <location>
        <begin position="1"/>
        <end position="41"/>
    </location>
</feature>
<dbReference type="Proteomes" id="UP000245956">
    <property type="component" value="Unassembled WGS sequence"/>
</dbReference>
<evidence type="ECO:0000313" key="4">
    <source>
        <dbReference type="Proteomes" id="UP000245956"/>
    </source>
</evidence>
<sequence>MDPGPLGRHSALHWKARQTPDTHGSARQASRRQPHGRSHSLTCTELDEHGVRFSKALPLLVDFRARPAVVSPCYTAHVESHAHFASHSHLHHHQYLSGHLRTAQCRVPLDSGGSTAYNLVEPQHRNCPARGASCAHLVFPRLPNEKCSLGVTPACHRHRDFRPATGSRRCLLSSSTVQHRVAGAPAGRTVHPSNSYLPRRAATQTRKVVSVDAQVQARPRLPALDSPTSAPGVLLWLDSVFCSPTFCILASVSSIHFLAHHSVQLLVFYRERYKVGPFLLPGHRQSSSSASQEPEESTLQISNQLVQQSFIMLFLNVFAVVAIATGASAAAIIPRLERLAQFRVFGATECSYDNLGVSVAVEGDASFGTCTSLKGDDVHSIFATTIHDDCHLFLFADEKCTIAKVEVEEEECLSTTGSFKAWSIDCDPF</sequence>
<dbReference type="AlphaFoldDB" id="A0A2U3E078"/>
<keyword evidence="2" id="KW-0812">Transmembrane</keyword>
<keyword evidence="2" id="KW-1133">Transmembrane helix</keyword>